<evidence type="ECO:0000313" key="2">
    <source>
        <dbReference type="Proteomes" id="UP000244193"/>
    </source>
</evidence>
<evidence type="ECO:0000313" key="1">
    <source>
        <dbReference type="EMBL" id="AWA30375.1"/>
    </source>
</evidence>
<dbReference type="Proteomes" id="UP000244193">
    <property type="component" value="Chromosome"/>
</dbReference>
<sequence>MGYVSVKEGAPGVVSIAKHVNTVLQYFYANAVWFKIYPTNMKIPSLLLLVFSAVSLTSCTADDDADKSNTVTMTVNGVSRTFEPLSVETKLQQNGSYQLTIWMYANDGGTDESAKLIATYGETGNGGFKGFYTTLSPVGIDDNATEGTFTSNISMNSRTEFEATFSGTLQGGNADVVITNGHIHYLYDDPLGI</sequence>
<reference evidence="1 2" key="1">
    <citation type="submission" date="2018-04" db="EMBL/GenBank/DDBJ databases">
        <title>Genome sequencing of Flavobacterium sp. HYN0048.</title>
        <authorList>
            <person name="Yi H."/>
            <person name="Baek C."/>
        </authorList>
    </citation>
    <scope>NUCLEOTIDE SEQUENCE [LARGE SCALE GENOMIC DNA]</scope>
    <source>
        <strain evidence="1 2">HYN0048</strain>
    </source>
</reference>
<proteinExistence type="predicted"/>
<dbReference type="KEGG" id="fmg:HYN48_09895"/>
<keyword evidence="2" id="KW-1185">Reference proteome</keyword>
<dbReference type="EMBL" id="CP028811">
    <property type="protein sequence ID" value="AWA30375.1"/>
    <property type="molecule type" value="Genomic_DNA"/>
</dbReference>
<organism evidence="1 2">
    <name type="scientific">Flavobacterium magnum</name>
    <dbReference type="NCBI Taxonomy" id="2162713"/>
    <lineage>
        <taxon>Bacteria</taxon>
        <taxon>Pseudomonadati</taxon>
        <taxon>Bacteroidota</taxon>
        <taxon>Flavobacteriia</taxon>
        <taxon>Flavobacteriales</taxon>
        <taxon>Flavobacteriaceae</taxon>
        <taxon>Flavobacterium</taxon>
    </lineage>
</organism>
<name>A0A2S0RFH5_9FLAO</name>
<accession>A0A2S0RFH5</accession>
<gene>
    <name evidence="1" type="ORF">HYN48_09895</name>
</gene>
<dbReference type="AlphaFoldDB" id="A0A2S0RFH5"/>
<protein>
    <submittedName>
        <fullName evidence="1">Uncharacterized protein</fullName>
    </submittedName>
</protein>